<dbReference type="PROSITE" id="PS51318">
    <property type="entry name" value="TAT"/>
    <property type="match status" value="1"/>
</dbReference>
<dbReference type="SUPFAM" id="SSF51905">
    <property type="entry name" value="FAD/NAD(P)-binding domain"/>
    <property type="match status" value="1"/>
</dbReference>
<evidence type="ECO:0000256" key="4">
    <source>
        <dbReference type="ARBA" id="ARBA00017871"/>
    </source>
</evidence>
<comment type="pathway">
    <text evidence="1">Plant hormone metabolism; auxin biosynthesis.</text>
</comment>
<evidence type="ECO:0000256" key="6">
    <source>
        <dbReference type="ARBA" id="ARBA00047321"/>
    </source>
</evidence>
<evidence type="ECO:0000256" key="3">
    <source>
        <dbReference type="ARBA" id="ARBA00012535"/>
    </source>
</evidence>
<sequence length="529" mass="59033">MAGISRRDFLSKASLIAGSSYPAMIALGLLKSAPAEAFNLEGKGTGKHVVILGAGLAGMAAAYELKKLGYKCTILEARDRSGGRVWTVRNNTRETELDGSEQVAKLDEGLYFNAGAARIPHHHELSMHYCRELGVPLETYNNINEAGFIYNDGQGALANKRVRIREIHNDMRGYTNELLAKAVDQNALDLPMTTEDKETLIEYLRAEGELNPDKLYKGTSRRGYVVPPGAGDIAGKLADPFELMDIIKSGLIGPSFYNIGDYIFEQQMTMLQPVGGMDQISKAFERQVGKDIQFKSEVREIRKTTDGVRIVYADKGGNTKEVQGDYCICTIPLPVLSNITTDFSSAVQRAVDNVSYHQAGKIGLQFKRRFWEEDDHIYGGISRTNMDIHQIFYPSNDFLSKKGTLVGYYNFGDKAEKVGNLSLADREKLALKQGSKIHPQYIKEFESSFSLAWHKIRYSQGAFATYTTESRERYYPVLLQPDGPVHFAGEHTTYLTAWMAGAFESARRSVKNIHDRVMATQQAQVELKN</sequence>
<dbReference type="Pfam" id="PF01593">
    <property type="entry name" value="Amino_oxidase"/>
    <property type="match status" value="1"/>
</dbReference>
<name>A0ABW4X071_9BACT</name>
<comment type="caution">
    <text evidence="8">The sequence shown here is derived from an EMBL/GenBank/DDBJ whole genome shotgun (WGS) entry which is preliminary data.</text>
</comment>
<dbReference type="EC" id="1.13.12.3" evidence="3"/>
<proteinExistence type="inferred from homology"/>
<evidence type="ECO:0000259" key="7">
    <source>
        <dbReference type="Pfam" id="PF01593"/>
    </source>
</evidence>
<dbReference type="InterPro" id="IPR006311">
    <property type="entry name" value="TAT_signal"/>
</dbReference>
<evidence type="ECO:0000256" key="1">
    <source>
        <dbReference type="ARBA" id="ARBA00004814"/>
    </source>
</evidence>
<accession>A0ABW4X071</accession>
<organism evidence="8 9">
    <name type="scientific">Pontibacter silvestris</name>
    <dbReference type="NCBI Taxonomy" id="2305183"/>
    <lineage>
        <taxon>Bacteria</taxon>
        <taxon>Pseudomonadati</taxon>
        <taxon>Bacteroidota</taxon>
        <taxon>Cytophagia</taxon>
        <taxon>Cytophagales</taxon>
        <taxon>Hymenobacteraceae</taxon>
        <taxon>Pontibacter</taxon>
    </lineage>
</organism>
<dbReference type="PANTHER" id="PTHR10742">
    <property type="entry name" value="FLAVIN MONOAMINE OXIDASE"/>
    <property type="match status" value="1"/>
</dbReference>
<keyword evidence="5" id="KW-0073">Auxin biosynthesis</keyword>
<evidence type="ECO:0000256" key="5">
    <source>
        <dbReference type="ARBA" id="ARBA00023070"/>
    </source>
</evidence>
<evidence type="ECO:0000256" key="2">
    <source>
        <dbReference type="ARBA" id="ARBA00005833"/>
    </source>
</evidence>
<dbReference type="RefSeq" id="WP_229959393.1">
    <property type="nucleotide sequence ID" value="NZ_JAJJWI010000005.1"/>
</dbReference>
<dbReference type="SUPFAM" id="SSF54373">
    <property type="entry name" value="FAD-linked reductases, C-terminal domain"/>
    <property type="match status" value="1"/>
</dbReference>
<dbReference type="Gene3D" id="1.20.1440.240">
    <property type="match status" value="1"/>
</dbReference>
<reference evidence="9" key="1">
    <citation type="journal article" date="2019" name="Int. J. Syst. Evol. Microbiol.">
        <title>The Global Catalogue of Microorganisms (GCM) 10K type strain sequencing project: providing services to taxonomists for standard genome sequencing and annotation.</title>
        <authorList>
            <consortium name="The Broad Institute Genomics Platform"/>
            <consortium name="The Broad Institute Genome Sequencing Center for Infectious Disease"/>
            <person name="Wu L."/>
            <person name="Ma J."/>
        </authorList>
    </citation>
    <scope>NUCLEOTIDE SEQUENCE [LARGE SCALE GENOMIC DNA]</scope>
    <source>
        <strain evidence="9">JCM 16545</strain>
    </source>
</reference>
<dbReference type="InterPro" id="IPR036188">
    <property type="entry name" value="FAD/NAD-bd_sf"/>
</dbReference>
<dbReference type="InterPro" id="IPR050281">
    <property type="entry name" value="Flavin_monoamine_oxidase"/>
</dbReference>
<comment type="similarity">
    <text evidence="2">Belongs to the tryptophan 2-monooxygenase family.</text>
</comment>
<protein>
    <recommendedName>
        <fullName evidence="4">Tryptophan 2-monooxygenase</fullName>
        <ecNumber evidence="3">1.13.12.3</ecNumber>
    </recommendedName>
</protein>
<comment type="catalytic activity">
    <reaction evidence="6">
        <text>L-tryptophan + O2 = indole-3-acetamide + CO2 + H2O</text>
        <dbReference type="Rhea" id="RHEA:16165"/>
        <dbReference type="ChEBI" id="CHEBI:15377"/>
        <dbReference type="ChEBI" id="CHEBI:15379"/>
        <dbReference type="ChEBI" id="CHEBI:16031"/>
        <dbReference type="ChEBI" id="CHEBI:16526"/>
        <dbReference type="ChEBI" id="CHEBI:57912"/>
        <dbReference type="EC" id="1.13.12.3"/>
    </reaction>
</comment>
<gene>
    <name evidence="8" type="ORF">ACFSKU_15975</name>
</gene>
<dbReference type="InterPro" id="IPR002937">
    <property type="entry name" value="Amino_oxidase"/>
</dbReference>
<feature type="domain" description="Amine oxidase" evidence="7">
    <location>
        <begin position="56"/>
        <end position="513"/>
    </location>
</feature>
<dbReference type="Gene3D" id="3.50.50.60">
    <property type="entry name" value="FAD/NAD(P)-binding domain"/>
    <property type="match status" value="1"/>
</dbReference>
<evidence type="ECO:0000313" key="8">
    <source>
        <dbReference type="EMBL" id="MFD2068388.1"/>
    </source>
</evidence>
<keyword evidence="9" id="KW-1185">Reference proteome</keyword>
<evidence type="ECO:0000313" key="9">
    <source>
        <dbReference type="Proteomes" id="UP001597369"/>
    </source>
</evidence>
<dbReference type="Proteomes" id="UP001597369">
    <property type="component" value="Unassembled WGS sequence"/>
</dbReference>
<dbReference type="PANTHER" id="PTHR10742:SF342">
    <property type="entry name" value="AMINE OXIDASE"/>
    <property type="match status" value="1"/>
</dbReference>
<dbReference type="Gene3D" id="3.90.660.10">
    <property type="match status" value="1"/>
</dbReference>
<dbReference type="EMBL" id="JBHUHV010000053">
    <property type="protein sequence ID" value="MFD2068388.1"/>
    <property type="molecule type" value="Genomic_DNA"/>
</dbReference>